<protein>
    <submittedName>
        <fullName evidence="2">Uncharacterized protein</fullName>
    </submittedName>
</protein>
<dbReference type="Proteomes" id="UP000183561">
    <property type="component" value="Unassembled WGS sequence"/>
</dbReference>
<dbReference type="RefSeq" id="WP_072950789.1">
    <property type="nucleotide sequence ID" value="NZ_FNSV01000009.1"/>
</dbReference>
<keyword evidence="3" id="KW-1185">Reference proteome</keyword>
<dbReference type="AlphaFoldDB" id="A0A1H5F5V7"/>
<accession>A0A1H5F5V7</accession>
<evidence type="ECO:0000313" key="2">
    <source>
        <dbReference type="EMBL" id="SED98614.1"/>
    </source>
</evidence>
<sequence>MSRPNLPERASSTSPAGYDRPRPALPFTAAGRLERATTHRANEIAANTFLDAQKAEGRAVVGVVKVRGAFAVEKEGLLGAAHLAEEVSNVLAQSGPLADQLVAELFPGSSARIQRVMNSASEAIERA</sequence>
<gene>
    <name evidence="2" type="ORF">SAMN04490239_9501</name>
</gene>
<evidence type="ECO:0000313" key="3">
    <source>
        <dbReference type="Proteomes" id="UP000183561"/>
    </source>
</evidence>
<name>A0A1H5F5V7_9NOCA</name>
<organism evidence="2 3">
    <name type="scientific">Rhodococcus koreensis</name>
    <dbReference type="NCBI Taxonomy" id="99653"/>
    <lineage>
        <taxon>Bacteria</taxon>
        <taxon>Bacillati</taxon>
        <taxon>Actinomycetota</taxon>
        <taxon>Actinomycetes</taxon>
        <taxon>Mycobacteriales</taxon>
        <taxon>Nocardiaceae</taxon>
        <taxon>Rhodococcus</taxon>
    </lineage>
</organism>
<reference evidence="3" key="1">
    <citation type="submission" date="2016-10" db="EMBL/GenBank/DDBJ databases">
        <authorList>
            <person name="Varghese N."/>
            <person name="Submissions S."/>
        </authorList>
    </citation>
    <scope>NUCLEOTIDE SEQUENCE [LARGE SCALE GENOMIC DNA]</scope>
    <source>
        <strain evidence="3">DSM 44498</strain>
    </source>
</reference>
<dbReference type="EMBL" id="FNSV01000009">
    <property type="protein sequence ID" value="SED98614.1"/>
    <property type="molecule type" value="Genomic_DNA"/>
</dbReference>
<feature type="region of interest" description="Disordered" evidence="1">
    <location>
        <begin position="1"/>
        <end position="25"/>
    </location>
</feature>
<evidence type="ECO:0000256" key="1">
    <source>
        <dbReference type="SAM" id="MobiDB-lite"/>
    </source>
</evidence>
<proteinExistence type="predicted"/>